<evidence type="ECO:0000313" key="6">
    <source>
        <dbReference type="Proteomes" id="UP000748025"/>
    </source>
</evidence>
<dbReference type="InterPro" id="IPR000375">
    <property type="entry name" value="Dynamin_stalk"/>
</dbReference>
<evidence type="ECO:0000259" key="4">
    <source>
        <dbReference type="PROSITE" id="PS51718"/>
    </source>
</evidence>
<feature type="domain" description="GED" evidence="3">
    <location>
        <begin position="642"/>
        <end position="729"/>
    </location>
</feature>
<dbReference type="EMBL" id="SRPW01003290">
    <property type="protein sequence ID" value="KAG5987495.1"/>
    <property type="molecule type" value="Genomic_DNA"/>
</dbReference>
<dbReference type="Pfam" id="PF00350">
    <property type="entry name" value="Dynamin_N"/>
    <property type="match status" value="1"/>
</dbReference>
<dbReference type="PANTHER" id="PTHR11566">
    <property type="entry name" value="DYNAMIN"/>
    <property type="match status" value="1"/>
</dbReference>
<dbReference type="SUPFAM" id="SSF52540">
    <property type="entry name" value="P-loop containing nucleoside triphosphate hydrolases"/>
    <property type="match status" value="1"/>
</dbReference>
<dbReference type="SMART" id="SM00053">
    <property type="entry name" value="DYNc"/>
    <property type="match status" value="1"/>
</dbReference>
<dbReference type="InterPro" id="IPR020850">
    <property type="entry name" value="GED_dom"/>
</dbReference>
<gene>
    <name evidence="5" type="ORF">E4U43_005048</name>
</gene>
<organism evidence="5 6">
    <name type="scientific">Claviceps pusilla</name>
    <dbReference type="NCBI Taxonomy" id="123648"/>
    <lineage>
        <taxon>Eukaryota</taxon>
        <taxon>Fungi</taxon>
        <taxon>Dikarya</taxon>
        <taxon>Ascomycota</taxon>
        <taxon>Pezizomycotina</taxon>
        <taxon>Sordariomycetes</taxon>
        <taxon>Hypocreomycetidae</taxon>
        <taxon>Hypocreales</taxon>
        <taxon>Clavicipitaceae</taxon>
        <taxon>Claviceps</taxon>
    </lineage>
</organism>
<dbReference type="Gene3D" id="3.40.50.300">
    <property type="entry name" value="P-loop containing nucleotide triphosphate hydrolases"/>
    <property type="match status" value="1"/>
</dbReference>
<evidence type="ECO:0000313" key="5">
    <source>
        <dbReference type="EMBL" id="KAG5987495.1"/>
    </source>
</evidence>
<keyword evidence="6" id="KW-1185">Reference proteome</keyword>
<dbReference type="PROSITE" id="PS51718">
    <property type="entry name" value="G_DYNAMIN_2"/>
    <property type="match status" value="1"/>
</dbReference>
<feature type="domain" description="Dynamin-type G" evidence="4">
    <location>
        <begin position="26"/>
        <end position="330"/>
    </location>
</feature>
<reference evidence="5" key="1">
    <citation type="journal article" date="2020" name="bioRxiv">
        <title>Whole genome comparisons of ergot fungi reveals the divergence and evolution of species within the genus Claviceps are the result of varying mechanisms driving genome evolution and host range expansion.</title>
        <authorList>
            <person name="Wyka S.A."/>
            <person name="Mondo S.J."/>
            <person name="Liu M."/>
            <person name="Dettman J."/>
            <person name="Nalam V."/>
            <person name="Broders K.D."/>
        </authorList>
    </citation>
    <scope>NUCLEOTIDE SEQUENCE</scope>
    <source>
        <strain evidence="5">CCC 602</strain>
    </source>
</reference>
<evidence type="ECO:0008006" key="7">
    <source>
        <dbReference type="Google" id="ProtNLM"/>
    </source>
</evidence>
<dbReference type="GO" id="GO:0016559">
    <property type="term" value="P:peroxisome fission"/>
    <property type="evidence" value="ECO:0007669"/>
    <property type="project" value="TreeGrafter"/>
</dbReference>
<dbReference type="GO" id="GO:0003924">
    <property type="term" value="F:GTPase activity"/>
    <property type="evidence" value="ECO:0007669"/>
    <property type="project" value="InterPro"/>
</dbReference>
<proteinExistence type="predicted"/>
<dbReference type="Pfam" id="PF01031">
    <property type="entry name" value="Dynamin_M"/>
    <property type="match status" value="1"/>
</dbReference>
<evidence type="ECO:0000256" key="2">
    <source>
        <dbReference type="ARBA" id="ARBA00023134"/>
    </source>
</evidence>
<dbReference type="InterPro" id="IPR030381">
    <property type="entry name" value="G_DYNAMIN_dom"/>
</dbReference>
<dbReference type="OrthoDB" id="415706at2759"/>
<dbReference type="GO" id="GO:0006897">
    <property type="term" value="P:endocytosis"/>
    <property type="evidence" value="ECO:0007669"/>
    <property type="project" value="TreeGrafter"/>
</dbReference>
<keyword evidence="2" id="KW-0342">GTP-binding</keyword>
<comment type="caution">
    <text evidence="5">The sequence shown here is derived from an EMBL/GenBank/DDBJ whole genome shotgun (WGS) entry which is preliminary data.</text>
</comment>
<evidence type="ECO:0000259" key="3">
    <source>
        <dbReference type="PROSITE" id="PS51388"/>
    </source>
</evidence>
<name>A0A9P7N2J8_9HYPO</name>
<keyword evidence="1" id="KW-0547">Nucleotide-binding</keyword>
<dbReference type="InterPro" id="IPR022812">
    <property type="entry name" value="Dynamin"/>
</dbReference>
<sequence length="729" mass="82139">MPDTTLTSPDRLRKIDQLREKNVGTHMPLPQLVVVGDQSSGKSSLLESLTGIPFPNGQGLCTRYATQITHRREREEEVVVSIIPGPDASEEHRGEVGGYRRRVGSTGELRKEFGSILREVNAHMGIKTHDNPHGTHTFSRDVLKIEKCGPHEGYLTVIDVPGIFRNTEEGVTTESDKVMVLDMVRGYIEQERTVILAVLPSTVDIMTQEILNLAEQYDKQGERTLGVLTKPDLLVERSTKAVVCDLVNGKKRPLNLGYYVVRNRGADEDASAKEEEEEGENKAGSITMWHREKMFDEEPWCRLPRDRVGVAALRERLQDLLGHITDKAFPKLRAEARKMLAECKRSLDQLGASRDTPQHQQMYLSDMAARFQQIVRGALEANYSSLPEIEESDSLRLITNVVNMTDRFNCEFIRKSHAYRFENEEPPSKCHGGSGCCASEAENAKSWWHDGASSRPKFPELESIIDMDWVEGEKASASSETKDIMPWISHMYSRSRGVDVGTFGPGLLSSAFREQSQKWKPMAKLYLSNVVLVMHDFIVTILGKICADGKVLDELKSVLSDELLRRYQAAMDKAVFLVDIERESKPYTLNVAFGAALQGSRSSRIAAPLVQQCGETPQGEKYFNLVDIRRVIEEKPNPQEVSESIHDILEAYYKVARERIVDNLFRQAVDHCLLTGPESPLGLFSEKWVLGLEKQDLESIVGESRLVSSKREQLTKKMQDLESALKILR</sequence>
<dbReference type="CDD" id="cd08771">
    <property type="entry name" value="DLP_1"/>
    <property type="match status" value="1"/>
</dbReference>
<dbReference type="PROSITE" id="PS51388">
    <property type="entry name" value="GED"/>
    <property type="match status" value="1"/>
</dbReference>
<protein>
    <recommendedName>
        <fullName evidence="7">RBTMx2 protein</fullName>
    </recommendedName>
</protein>
<dbReference type="InterPro" id="IPR001401">
    <property type="entry name" value="Dynamin_GTPase"/>
</dbReference>
<dbReference type="InterPro" id="IPR027417">
    <property type="entry name" value="P-loop_NTPase"/>
</dbReference>
<dbReference type="Proteomes" id="UP000748025">
    <property type="component" value="Unassembled WGS sequence"/>
</dbReference>
<dbReference type="GO" id="GO:0008017">
    <property type="term" value="F:microtubule binding"/>
    <property type="evidence" value="ECO:0007669"/>
    <property type="project" value="TreeGrafter"/>
</dbReference>
<evidence type="ECO:0000256" key="1">
    <source>
        <dbReference type="ARBA" id="ARBA00022741"/>
    </source>
</evidence>
<dbReference type="GO" id="GO:0048312">
    <property type="term" value="P:intracellular distribution of mitochondria"/>
    <property type="evidence" value="ECO:0007669"/>
    <property type="project" value="TreeGrafter"/>
</dbReference>
<dbReference type="PRINTS" id="PR00195">
    <property type="entry name" value="DYNAMIN"/>
</dbReference>
<dbReference type="GO" id="GO:0000266">
    <property type="term" value="P:mitochondrial fission"/>
    <property type="evidence" value="ECO:0007669"/>
    <property type="project" value="TreeGrafter"/>
</dbReference>
<dbReference type="GO" id="GO:0005525">
    <property type="term" value="F:GTP binding"/>
    <property type="evidence" value="ECO:0007669"/>
    <property type="project" value="InterPro"/>
</dbReference>
<dbReference type="InterPro" id="IPR045063">
    <property type="entry name" value="Dynamin_N"/>
</dbReference>
<accession>A0A9P7N2J8</accession>
<dbReference type="GO" id="GO:0005874">
    <property type="term" value="C:microtubule"/>
    <property type="evidence" value="ECO:0007669"/>
    <property type="project" value="TreeGrafter"/>
</dbReference>
<dbReference type="FunFam" id="3.40.50.300:FF:001425">
    <property type="entry name" value="Dynamin GTPase, putative"/>
    <property type="match status" value="1"/>
</dbReference>
<dbReference type="GO" id="GO:0005739">
    <property type="term" value="C:mitochondrion"/>
    <property type="evidence" value="ECO:0007669"/>
    <property type="project" value="TreeGrafter"/>
</dbReference>
<dbReference type="AlphaFoldDB" id="A0A9P7N2J8"/>
<dbReference type="PANTHER" id="PTHR11566:SF215">
    <property type="entry name" value="DYNAMIN GTPASE"/>
    <property type="match status" value="1"/>
</dbReference>
<dbReference type="GO" id="GO:0016020">
    <property type="term" value="C:membrane"/>
    <property type="evidence" value="ECO:0007669"/>
    <property type="project" value="TreeGrafter"/>
</dbReference>